<comment type="subcellular location">
    <subcellularLocation>
        <location evidence="1 7">Membrane</location>
        <topology evidence="1 7">Multi-pass membrane protein</topology>
    </subcellularLocation>
</comment>
<evidence type="ECO:0000256" key="7">
    <source>
        <dbReference type="RuleBase" id="RU361218"/>
    </source>
</evidence>
<dbReference type="InterPro" id="IPR000301">
    <property type="entry name" value="Tetraspanin_animals"/>
</dbReference>
<keyword evidence="5 7" id="KW-0472">Membrane</keyword>
<evidence type="ECO:0000256" key="6">
    <source>
        <dbReference type="PIRSR" id="PIRSR002419-1"/>
    </source>
</evidence>
<evidence type="ECO:0000256" key="1">
    <source>
        <dbReference type="ARBA" id="ARBA00004141"/>
    </source>
</evidence>
<dbReference type="Gene3D" id="1.10.1450.10">
    <property type="entry name" value="Tetraspanin"/>
    <property type="match status" value="1"/>
</dbReference>
<dbReference type="InterPro" id="IPR008952">
    <property type="entry name" value="Tetraspanin_EC2_sf"/>
</dbReference>
<dbReference type="PIRSF" id="PIRSF002419">
    <property type="entry name" value="Tetraspanin"/>
    <property type="match status" value="1"/>
</dbReference>
<name>A0A6A4JSQ4_APOLU</name>
<evidence type="ECO:0000256" key="4">
    <source>
        <dbReference type="ARBA" id="ARBA00022989"/>
    </source>
</evidence>
<evidence type="ECO:0000313" key="9">
    <source>
        <dbReference type="Proteomes" id="UP000466442"/>
    </source>
</evidence>
<organism evidence="8 9">
    <name type="scientific">Apolygus lucorum</name>
    <name type="common">Small green plant bug</name>
    <name type="synonym">Lygocoris lucorum</name>
    <dbReference type="NCBI Taxonomy" id="248454"/>
    <lineage>
        <taxon>Eukaryota</taxon>
        <taxon>Metazoa</taxon>
        <taxon>Ecdysozoa</taxon>
        <taxon>Arthropoda</taxon>
        <taxon>Hexapoda</taxon>
        <taxon>Insecta</taxon>
        <taxon>Pterygota</taxon>
        <taxon>Neoptera</taxon>
        <taxon>Paraneoptera</taxon>
        <taxon>Hemiptera</taxon>
        <taxon>Heteroptera</taxon>
        <taxon>Panheteroptera</taxon>
        <taxon>Cimicomorpha</taxon>
        <taxon>Miridae</taxon>
        <taxon>Mirini</taxon>
        <taxon>Apolygus</taxon>
    </lineage>
</organism>
<evidence type="ECO:0000313" key="8">
    <source>
        <dbReference type="EMBL" id="KAF6205200.1"/>
    </source>
</evidence>
<dbReference type="Proteomes" id="UP000466442">
    <property type="component" value="Linkage Group LG9"/>
</dbReference>
<keyword evidence="6" id="KW-1015">Disulfide bond</keyword>
<comment type="similarity">
    <text evidence="2 7">Belongs to the tetraspanin (TM4SF) family.</text>
</comment>
<dbReference type="OrthoDB" id="6628431at2759"/>
<dbReference type="CDD" id="cd03127">
    <property type="entry name" value="tetraspanin_LEL"/>
    <property type="match status" value="1"/>
</dbReference>
<proteinExistence type="inferred from homology"/>
<reference evidence="8" key="1">
    <citation type="journal article" date="2021" name="Mol. Ecol. Resour.">
        <title>Apolygus lucorum genome provides insights into omnivorousness and mesophyll feeding.</title>
        <authorList>
            <person name="Liu Y."/>
            <person name="Liu H."/>
            <person name="Wang H."/>
            <person name="Huang T."/>
            <person name="Liu B."/>
            <person name="Yang B."/>
            <person name="Yin L."/>
            <person name="Li B."/>
            <person name="Zhang Y."/>
            <person name="Zhang S."/>
            <person name="Jiang F."/>
            <person name="Zhang X."/>
            <person name="Ren Y."/>
            <person name="Wang B."/>
            <person name="Wang S."/>
            <person name="Lu Y."/>
            <person name="Wu K."/>
            <person name="Fan W."/>
            <person name="Wang G."/>
        </authorList>
    </citation>
    <scope>NUCLEOTIDE SEQUENCE</scope>
    <source>
        <strain evidence="8">12Hb</strain>
    </source>
</reference>
<sequence length="231" mass="24955">MGICSCTVKFVLFVFNFLCALVGLTVLGVAIWMYLKSNNFNDVLHGEVSATVITMMVLGGITFVVAFLGCCGAVKEDPCFITTYAILLTVILVGQLVVAGIAVYFFKGRNLENEMKKNLSNAFGNYDGNKKFIDDMQQEYHCCGFDGPNTVAGPNLPPSCCSNPSEVGSSCPRDQAFPKGCQGPALGEMKHSLKVIAITLFIIVGVELLCIICAFCVASSIRKEMRSGYSY</sequence>
<keyword evidence="4 7" id="KW-1133">Transmembrane helix</keyword>
<evidence type="ECO:0000256" key="5">
    <source>
        <dbReference type="ARBA" id="ARBA00023136"/>
    </source>
</evidence>
<dbReference type="SUPFAM" id="SSF48652">
    <property type="entry name" value="Tetraspanin"/>
    <property type="match status" value="1"/>
</dbReference>
<evidence type="ECO:0000256" key="2">
    <source>
        <dbReference type="ARBA" id="ARBA00006840"/>
    </source>
</evidence>
<dbReference type="InterPro" id="IPR018499">
    <property type="entry name" value="Tetraspanin/Peripherin"/>
</dbReference>
<comment type="caution">
    <text evidence="8">The sequence shown here is derived from an EMBL/GenBank/DDBJ whole genome shotgun (WGS) entry which is preliminary data.</text>
</comment>
<dbReference type="PANTHER" id="PTHR19282">
    <property type="entry name" value="TETRASPANIN"/>
    <property type="match status" value="1"/>
</dbReference>
<accession>A0A6A4JSQ4</accession>
<dbReference type="PRINTS" id="PR00259">
    <property type="entry name" value="TMFOUR"/>
</dbReference>
<keyword evidence="9" id="KW-1185">Reference proteome</keyword>
<dbReference type="EMBL" id="WIXP02000009">
    <property type="protein sequence ID" value="KAF6205200.1"/>
    <property type="molecule type" value="Genomic_DNA"/>
</dbReference>
<feature type="transmembrane region" description="Helical" evidence="7">
    <location>
        <begin position="12"/>
        <end position="35"/>
    </location>
</feature>
<feature type="transmembrane region" description="Helical" evidence="7">
    <location>
        <begin position="81"/>
        <end position="106"/>
    </location>
</feature>
<protein>
    <recommendedName>
        <fullName evidence="7">Tetraspanin</fullName>
    </recommendedName>
</protein>
<feature type="transmembrane region" description="Helical" evidence="7">
    <location>
        <begin position="195"/>
        <end position="218"/>
    </location>
</feature>
<dbReference type="Pfam" id="PF00335">
    <property type="entry name" value="Tetraspanin"/>
    <property type="match status" value="1"/>
</dbReference>
<dbReference type="AlphaFoldDB" id="A0A6A4JSQ4"/>
<keyword evidence="3 7" id="KW-0812">Transmembrane</keyword>
<dbReference type="GO" id="GO:0005886">
    <property type="term" value="C:plasma membrane"/>
    <property type="evidence" value="ECO:0007669"/>
    <property type="project" value="TreeGrafter"/>
</dbReference>
<feature type="disulfide bond" evidence="6">
    <location>
        <begin position="143"/>
        <end position="160"/>
    </location>
</feature>
<evidence type="ECO:0000256" key="3">
    <source>
        <dbReference type="ARBA" id="ARBA00022692"/>
    </source>
</evidence>
<dbReference type="PANTHER" id="PTHR19282:SF431">
    <property type="entry name" value="TETRASPANIN 26A, ISOFORM B-RELATED"/>
    <property type="match status" value="1"/>
</dbReference>
<gene>
    <name evidence="8" type="ORF">GE061_019367</name>
</gene>
<feature type="transmembrane region" description="Helical" evidence="7">
    <location>
        <begin position="55"/>
        <end position="74"/>
    </location>
</feature>